<gene>
    <name evidence="1" type="ORF">CPT75_00340</name>
</gene>
<protein>
    <submittedName>
        <fullName evidence="1">Uncharacterized protein</fullName>
    </submittedName>
</protein>
<comment type="caution">
    <text evidence="1">The sequence shown here is derived from an EMBL/GenBank/DDBJ whole genome shotgun (WGS) entry which is preliminary data.</text>
</comment>
<dbReference type="AlphaFoldDB" id="A0A317FX87"/>
<dbReference type="RefSeq" id="WP_110074407.1">
    <property type="nucleotide sequence ID" value="NZ_CM009897.1"/>
</dbReference>
<accession>A0A317FX87</accession>
<dbReference type="EMBL" id="NXNG01000002">
    <property type="protein sequence ID" value="PWT25869.1"/>
    <property type="molecule type" value="Genomic_DNA"/>
</dbReference>
<organism evidence="1 2">
    <name type="scientific">Butyrivibrio fibrisolvens</name>
    <dbReference type="NCBI Taxonomy" id="831"/>
    <lineage>
        <taxon>Bacteria</taxon>
        <taxon>Bacillati</taxon>
        <taxon>Bacillota</taxon>
        <taxon>Clostridia</taxon>
        <taxon>Lachnospirales</taxon>
        <taxon>Lachnospiraceae</taxon>
        <taxon>Butyrivibrio</taxon>
    </lineage>
</organism>
<evidence type="ECO:0000313" key="1">
    <source>
        <dbReference type="EMBL" id="PWT25869.1"/>
    </source>
</evidence>
<proteinExistence type="predicted"/>
<sequence length="336" mass="39169">MNHIDVVEVTNPNGYIVQELTIDGASLGQWLDKHTEGSEDEHIAAFIRPFSELLFAWSHDIDCKGDRRFVRTLIDMDSAPVPILLCEDDPDFSCIVIVADVEKTEDCVYWNRIGYVTHNGESLEEEMEKGIAYTKSYTDDDWARYGDNIALEDVGSDAWHEWIAKNWDVELYKRRMNYTLPYYKAEGSIKWFINTDWVFDRREYEFVVKKYYALQRLRLSEELLRNSDDELNGAECAKILEEILPMGEEALQKQLDEYGEILFDPYICDVIASPLKDLVRSKEPDKILLETYLNALKLLKKHGDVDVRNILDISILDDFDEERAAFRKYGLKCDEL</sequence>
<keyword evidence="1" id="KW-0614">Plasmid</keyword>
<name>A0A317FX87_BUTFI</name>
<keyword evidence="2" id="KW-1185">Reference proteome</keyword>
<dbReference type="Proteomes" id="UP000245488">
    <property type="component" value="Plasmid pINBov266"/>
</dbReference>
<evidence type="ECO:0000313" key="2">
    <source>
        <dbReference type="Proteomes" id="UP000245488"/>
    </source>
</evidence>
<reference evidence="1 2" key="1">
    <citation type="submission" date="2017-09" db="EMBL/GenBank/DDBJ databases">
        <title>High-quality draft genome sequence of Butyrivibrio fibrisolvens INBov1, isolated from cow rumen.</title>
        <authorList>
            <person name="Rodriguez Hernaez J."/>
            <person name="Rivarola M."/>
            <person name="Paniego N."/>
            <person name="Cravero S."/>
            <person name="Ceron Cucchi M."/>
            <person name="Martinez M.C."/>
        </authorList>
    </citation>
    <scope>NUCLEOTIDE SEQUENCE [LARGE SCALE GENOMIC DNA]</scope>
    <source>
        <strain evidence="1 2">INBov1</strain>
        <plasmid evidence="2">pinbov266</plasmid>
    </source>
</reference>
<geneLocation type="plasmid" evidence="2">
    <name>pinbov266</name>
</geneLocation>